<proteinExistence type="predicted"/>
<evidence type="ECO:0000313" key="2">
    <source>
        <dbReference type="EMBL" id="JAH23768.1"/>
    </source>
</evidence>
<organism evidence="2">
    <name type="scientific">Anguilla anguilla</name>
    <name type="common">European freshwater eel</name>
    <name type="synonym">Muraena anguilla</name>
    <dbReference type="NCBI Taxonomy" id="7936"/>
    <lineage>
        <taxon>Eukaryota</taxon>
        <taxon>Metazoa</taxon>
        <taxon>Chordata</taxon>
        <taxon>Craniata</taxon>
        <taxon>Vertebrata</taxon>
        <taxon>Euteleostomi</taxon>
        <taxon>Actinopterygii</taxon>
        <taxon>Neopterygii</taxon>
        <taxon>Teleostei</taxon>
        <taxon>Anguilliformes</taxon>
        <taxon>Anguillidae</taxon>
        <taxon>Anguilla</taxon>
    </lineage>
</organism>
<protein>
    <submittedName>
        <fullName evidence="2">Uncharacterized protein</fullName>
    </submittedName>
</protein>
<dbReference type="AlphaFoldDB" id="A0A0E9R619"/>
<sequence length="22" mass="2418">MCFHTTINSASCSVSRNDGIHH</sequence>
<accession>A0A0E9R619</accession>
<reference evidence="2" key="1">
    <citation type="submission" date="2014-11" db="EMBL/GenBank/DDBJ databases">
        <authorList>
            <person name="Amaro Gonzalez C."/>
        </authorList>
    </citation>
    <scope>NUCLEOTIDE SEQUENCE</scope>
</reference>
<dbReference type="EMBL" id="GBXM01084809">
    <property type="protein sequence ID" value="JAH23768.1"/>
    <property type="molecule type" value="Transcribed_RNA"/>
</dbReference>
<evidence type="ECO:0000256" key="1">
    <source>
        <dbReference type="SAM" id="MobiDB-lite"/>
    </source>
</evidence>
<reference evidence="2" key="2">
    <citation type="journal article" date="2015" name="Fish Shellfish Immunol.">
        <title>Early steps in the European eel (Anguilla anguilla)-Vibrio vulnificus interaction in the gills: Role of the RtxA13 toxin.</title>
        <authorList>
            <person name="Callol A."/>
            <person name="Pajuelo D."/>
            <person name="Ebbesson L."/>
            <person name="Teles M."/>
            <person name="MacKenzie S."/>
            <person name="Amaro C."/>
        </authorList>
    </citation>
    <scope>NUCLEOTIDE SEQUENCE</scope>
</reference>
<feature type="region of interest" description="Disordered" evidence="1">
    <location>
        <begin position="1"/>
        <end position="22"/>
    </location>
</feature>
<name>A0A0E9R619_ANGAN</name>
<feature type="compositionally biased region" description="Polar residues" evidence="1">
    <location>
        <begin position="1"/>
        <end position="16"/>
    </location>
</feature>